<name>A0A1A8WUX6_PLAOA</name>
<accession>A0A1A8WUX6</accession>
<evidence type="ECO:0000256" key="1">
    <source>
        <dbReference type="SAM" id="MobiDB-lite"/>
    </source>
</evidence>
<organism evidence="3 4">
    <name type="scientific">Plasmodium ovale curtisi</name>
    <dbReference type="NCBI Taxonomy" id="864141"/>
    <lineage>
        <taxon>Eukaryota</taxon>
        <taxon>Sar</taxon>
        <taxon>Alveolata</taxon>
        <taxon>Apicomplexa</taxon>
        <taxon>Aconoidasida</taxon>
        <taxon>Haemosporida</taxon>
        <taxon>Plasmodiidae</taxon>
        <taxon>Plasmodium</taxon>
        <taxon>Plasmodium (Plasmodium)</taxon>
    </lineage>
</organism>
<protein>
    <submittedName>
        <fullName evidence="3">Uncharacterized protein</fullName>
    </submittedName>
</protein>
<dbReference type="EMBL" id="FLQU01000434">
    <property type="protein sequence ID" value="SBS85615.1"/>
    <property type="molecule type" value="Genomic_DNA"/>
</dbReference>
<dbReference type="Proteomes" id="UP000078560">
    <property type="component" value="Unassembled WGS sequence"/>
</dbReference>
<dbReference type="EMBL" id="FLQV01000548">
    <property type="protein sequence ID" value="SBS95663.1"/>
    <property type="molecule type" value="Genomic_DNA"/>
</dbReference>
<feature type="region of interest" description="Disordered" evidence="1">
    <location>
        <begin position="1"/>
        <end position="36"/>
    </location>
</feature>
<evidence type="ECO:0000313" key="2">
    <source>
        <dbReference type="EMBL" id="SBS85615.1"/>
    </source>
</evidence>
<proteinExistence type="predicted"/>
<sequence>MREKNVRKNGEAKNVRVKKKRQMQLPKRKNESSVQMNVVPQIQNTGRCNHVHVNKYIQNLTLIEMIPLQNSFEVGLFMEDNKLGNTLYAKGSLKQNNLFFKKIFFNLTISNGFQ</sequence>
<reference evidence="4 5" key="2">
    <citation type="submission" date="2016-05" db="EMBL/GenBank/DDBJ databases">
        <authorList>
            <person name="Naeem Raeece"/>
        </authorList>
    </citation>
    <scope>NUCLEOTIDE SEQUENCE [LARGE SCALE GENOMIC DNA]</scope>
</reference>
<evidence type="ECO:0000313" key="3">
    <source>
        <dbReference type="EMBL" id="SBS95663.1"/>
    </source>
</evidence>
<reference evidence="3" key="1">
    <citation type="submission" date="2016-05" db="EMBL/GenBank/DDBJ databases">
        <authorList>
            <person name="Lavstsen T."/>
            <person name="Jespersen J.S."/>
        </authorList>
    </citation>
    <scope>NUCLEOTIDE SEQUENCE [LARGE SCALE GENOMIC DNA]</scope>
</reference>
<dbReference type="AlphaFoldDB" id="A0A1A8WUX6"/>
<feature type="compositionally biased region" description="Basic and acidic residues" evidence="1">
    <location>
        <begin position="1"/>
        <end position="14"/>
    </location>
</feature>
<dbReference type="Proteomes" id="UP000078546">
    <property type="component" value="Unassembled WGS sequence"/>
</dbReference>
<gene>
    <name evidence="3" type="ORF">POVCU1_029960</name>
    <name evidence="2" type="ORF">POVCU2_0032450</name>
</gene>
<evidence type="ECO:0000313" key="5">
    <source>
        <dbReference type="Proteomes" id="UP000078560"/>
    </source>
</evidence>
<evidence type="ECO:0000313" key="4">
    <source>
        <dbReference type="Proteomes" id="UP000078546"/>
    </source>
</evidence>